<keyword evidence="3 6" id="KW-0479">Metal-binding</keyword>
<dbReference type="PANTHER" id="PTHR47944:SF4">
    <property type="entry name" value="OS09G0441700 PROTEIN"/>
    <property type="match status" value="1"/>
</dbReference>
<keyword evidence="2 6" id="KW-0349">Heme</keyword>
<dbReference type="AlphaFoldDB" id="A0A5J9WGH8"/>
<dbReference type="Gramene" id="TVU46967">
    <property type="protein sequence ID" value="TVU46967"/>
    <property type="gene ID" value="EJB05_06541"/>
</dbReference>
<dbReference type="GO" id="GO:0020037">
    <property type="term" value="F:heme binding"/>
    <property type="evidence" value="ECO:0007669"/>
    <property type="project" value="InterPro"/>
</dbReference>
<evidence type="ECO:0000256" key="7">
    <source>
        <dbReference type="RuleBase" id="RU000461"/>
    </source>
</evidence>
<proteinExistence type="inferred from homology"/>
<name>A0A5J9WGH8_9POAL</name>
<dbReference type="Gene3D" id="1.10.630.10">
    <property type="entry name" value="Cytochrome P450"/>
    <property type="match status" value="1"/>
</dbReference>
<dbReference type="GO" id="GO:0005506">
    <property type="term" value="F:iron ion binding"/>
    <property type="evidence" value="ECO:0007669"/>
    <property type="project" value="InterPro"/>
</dbReference>
<reference evidence="8 9" key="1">
    <citation type="journal article" date="2019" name="Sci. Rep.">
        <title>A high-quality genome of Eragrostis curvula grass provides insights into Poaceae evolution and supports new strategies to enhance forage quality.</title>
        <authorList>
            <person name="Carballo J."/>
            <person name="Santos B.A.C.M."/>
            <person name="Zappacosta D."/>
            <person name="Garbus I."/>
            <person name="Selva J.P."/>
            <person name="Gallo C.A."/>
            <person name="Diaz A."/>
            <person name="Albertini E."/>
            <person name="Caccamo M."/>
            <person name="Echenique V."/>
        </authorList>
    </citation>
    <scope>NUCLEOTIDE SEQUENCE [LARGE SCALE GENOMIC DNA]</scope>
    <source>
        <strain evidence="9">cv. Victoria</strain>
        <tissue evidence="8">Leaf</tissue>
    </source>
</reference>
<dbReference type="InterPro" id="IPR036396">
    <property type="entry name" value="Cyt_P450_sf"/>
</dbReference>
<dbReference type="PROSITE" id="PS00086">
    <property type="entry name" value="CYTOCHROME_P450"/>
    <property type="match status" value="1"/>
</dbReference>
<dbReference type="GO" id="GO:0044550">
    <property type="term" value="P:secondary metabolite biosynthetic process"/>
    <property type="evidence" value="ECO:0007669"/>
    <property type="project" value="UniProtKB-ARBA"/>
</dbReference>
<dbReference type="GO" id="GO:0004497">
    <property type="term" value="F:monooxygenase activity"/>
    <property type="evidence" value="ECO:0007669"/>
    <property type="project" value="UniProtKB-KW"/>
</dbReference>
<dbReference type="InterPro" id="IPR017972">
    <property type="entry name" value="Cyt_P450_CS"/>
</dbReference>
<comment type="similarity">
    <text evidence="1 7">Belongs to the cytochrome P450 family.</text>
</comment>
<evidence type="ECO:0000256" key="4">
    <source>
        <dbReference type="ARBA" id="ARBA00023002"/>
    </source>
</evidence>
<keyword evidence="4 7" id="KW-0560">Oxidoreductase</keyword>
<feature type="binding site" description="axial binding residue" evidence="6">
    <location>
        <position position="184"/>
    </location>
    <ligand>
        <name>heme</name>
        <dbReference type="ChEBI" id="CHEBI:30413"/>
    </ligand>
    <ligandPart>
        <name>Fe</name>
        <dbReference type="ChEBI" id="CHEBI:18248"/>
    </ligandPart>
</feature>
<dbReference type="SUPFAM" id="SSF48264">
    <property type="entry name" value="Cytochrome P450"/>
    <property type="match status" value="1"/>
</dbReference>
<evidence type="ECO:0000256" key="6">
    <source>
        <dbReference type="PIRSR" id="PIRSR602401-1"/>
    </source>
</evidence>
<dbReference type="InterPro" id="IPR001128">
    <property type="entry name" value="Cyt_P450"/>
</dbReference>
<dbReference type="EMBL" id="RWGY01000004">
    <property type="protein sequence ID" value="TVU46967.1"/>
    <property type="molecule type" value="Genomic_DNA"/>
</dbReference>
<evidence type="ECO:0000313" key="9">
    <source>
        <dbReference type="Proteomes" id="UP000324897"/>
    </source>
</evidence>
<dbReference type="Pfam" id="PF00067">
    <property type="entry name" value="p450"/>
    <property type="match status" value="1"/>
</dbReference>
<comment type="cofactor">
    <cofactor evidence="6">
        <name>heme</name>
        <dbReference type="ChEBI" id="CHEBI:30413"/>
    </cofactor>
</comment>
<evidence type="ECO:0000313" key="8">
    <source>
        <dbReference type="EMBL" id="TVU46967.1"/>
    </source>
</evidence>
<feature type="non-terminal residue" evidence="8">
    <location>
        <position position="1"/>
    </location>
</feature>
<accession>A0A5J9WGH8</accession>
<organism evidence="8 9">
    <name type="scientific">Eragrostis curvula</name>
    <name type="common">weeping love grass</name>
    <dbReference type="NCBI Taxonomy" id="38414"/>
    <lineage>
        <taxon>Eukaryota</taxon>
        <taxon>Viridiplantae</taxon>
        <taxon>Streptophyta</taxon>
        <taxon>Embryophyta</taxon>
        <taxon>Tracheophyta</taxon>
        <taxon>Spermatophyta</taxon>
        <taxon>Magnoliopsida</taxon>
        <taxon>Liliopsida</taxon>
        <taxon>Poales</taxon>
        <taxon>Poaceae</taxon>
        <taxon>PACMAD clade</taxon>
        <taxon>Chloridoideae</taxon>
        <taxon>Eragrostideae</taxon>
        <taxon>Eragrostidinae</taxon>
        <taxon>Eragrostis</taxon>
    </lineage>
</organism>
<dbReference type="GO" id="GO:0016705">
    <property type="term" value="F:oxidoreductase activity, acting on paired donors, with incorporation or reduction of molecular oxygen"/>
    <property type="evidence" value="ECO:0007669"/>
    <property type="project" value="InterPro"/>
</dbReference>
<dbReference type="Proteomes" id="UP000324897">
    <property type="component" value="Chromosome 5"/>
</dbReference>
<evidence type="ECO:0008006" key="10">
    <source>
        <dbReference type="Google" id="ProtNLM"/>
    </source>
</evidence>
<keyword evidence="5 6" id="KW-0408">Iron</keyword>
<dbReference type="PRINTS" id="PR00463">
    <property type="entry name" value="EP450I"/>
</dbReference>
<dbReference type="PANTHER" id="PTHR47944">
    <property type="entry name" value="CYTOCHROME P450 98A9"/>
    <property type="match status" value="1"/>
</dbReference>
<dbReference type="OrthoDB" id="442633at2759"/>
<keyword evidence="7" id="KW-0503">Monooxygenase</keyword>
<evidence type="ECO:0000256" key="1">
    <source>
        <dbReference type="ARBA" id="ARBA00010617"/>
    </source>
</evidence>
<protein>
    <recommendedName>
        <fullName evidence="10">Cytochrome P450</fullName>
    </recommendedName>
</protein>
<keyword evidence="9" id="KW-1185">Reference proteome</keyword>
<evidence type="ECO:0000256" key="3">
    <source>
        <dbReference type="ARBA" id="ARBA00022723"/>
    </source>
</evidence>
<dbReference type="InterPro" id="IPR002401">
    <property type="entry name" value="Cyt_P450_E_grp-I"/>
</dbReference>
<sequence>MRRGCGSRLYWEDPGLSRLLLKGLAVEELVEFGDFELDGGDHGLDLRLPLGEAGVEGGGGVLQSLHSLPLRLPGSGEPHVPSLVLRRELGLELLQECLGLRLERKLDVGINGTRHLGESREVGSGTDNILAGTRVLVNVGAIGRDPALWDAPEVFRPERFLGSGVDVRGHDLQLLAFGSGRRMCPGISLGLKMVQLSLANLLHGFTWRLPSGISTEELSMEKFGLSVVRMLPLEVVAEPKLPAHLYAAPGLDEWQQICISIYIWM</sequence>
<evidence type="ECO:0000256" key="2">
    <source>
        <dbReference type="ARBA" id="ARBA00022617"/>
    </source>
</evidence>
<comment type="caution">
    <text evidence="8">The sequence shown here is derived from an EMBL/GenBank/DDBJ whole genome shotgun (WGS) entry which is preliminary data.</text>
</comment>
<gene>
    <name evidence="8" type="ORF">EJB05_06541</name>
</gene>
<evidence type="ECO:0000256" key="5">
    <source>
        <dbReference type="ARBA" id="ARBA00023004"/>
    </source>
</evidence>